<feature type="non-terminal residue" evidence="7">
    <location>
        <position position="794"/>
    </location>
</feature>
<dbReference type="AlphaFoldDB" id="A0AAE0FBR1"/>
<evidence type="ECO:0000313" key="7">
    <source>
        <dbReference type="EMBL" id="KAK3256782.1"/>
    </source>
</evidence>
<dbReference type="Gene3D" id="1.20.120.350">
    <property type="entry name" value="Voltage-gated potassium channels. Chain C"/>
    <property type="match status" value="2"/>
</dbReference>
<comment type="caution">
    <text evidence="7">The sequence shown here is derived from an EMBL/GenBank/DDBJ whole genome shotgun (WGS) entry which is preliminary data.</text>
</comment>
<comment type="subcellular location">
    <subcellularLocation>
        <location evidence="1">Membrane</location>
        <topology evidence="1">Multi-pass membrane protein</topology>
    </subcellularLocation>
</comment>
<dbReference type="Pfam" id="PF00520">
    <property type="entry name" value="Ion_trans"/>
    <property type="match status" value="3"/>
</dbReference>
<feature type="transmembrane region" description="Helical" evidence="5">
    <location>
        <begin position="55"/>
        <end position="79"/>
    </location>
</feature>
<feature type="transmembrane region" description="Helical" evidence="5">
    <location>
        <begin position="648"/>
        <end position="669"/>
    </location>
</feature>
<dbReference type="Proteomes" id="UP001190700">
    <property type="component" value="Unassembled WGS sequence"/>
</dbReference>
<protein>
    <recommendedName>
        <fullName evidence="6">Ion transport domain-containing protein</fullName>
    </recommendedName>
</protein>
<dbReference type="EMBL" id="LGRX02021335">
    <property type="protein sequence ID" value="KAK3256782.1"/>
    <property type="molecule type" value="Genomic_DNA"/>
</dbReference>
<feature type="transmembrane region" description="Helical" evidence="5">
    <location>
        <begin position="699"/>
        <end position="724"/>
    </location>
</feature>
<keyword evidence="8" id="KW-1185">Reference proteome</keyword>
<evidence type="ECO:0000256" key="4">
    <source>
        <dbReference type="ARBA" id="ARBA00023136"/>
    </source>
</evidence>
<dbReference type="PANTHER" id="PTHR10037:SF62">
    <property type="entry name" value="SODIUM CHANNEL PROTEIN 60E"/>
    <property type="match status" value="1"/>
</dbReference>
<feature type="transmembrane region" description="Helical" evidence="5">
    <location>
        <begin position="85"/>
        <end position="110"/>
    </location>
</feature>
<name>A0AAE0FBR1_9CHLO</name>
<accession>A0AAE0FBR1</accession>
<keyword evidence="3 5" id="KW-1133">Transmembrane helix</keyword>
<dbReference type="GO" id="GO:0005248">
    <property type="term" value="F:voltage-gated sodium channel activity"/>
    <property type="evidence" value="ECO:0007669"/>
    <property type="project" value="TreeGrafter"/>
</dbReference>
<organism evidence="7 8">
    <name type="scientific">Cymbomonas tetramitiformis</name>
    <dbReference type="NCBI Taxonomy" id="36881"/>
    <lineage>
        <taxon>Eukaryota</taxon>
        <taxon>Viridiplantae</taxon>
        <taxon>Chlorophyta</taxon>
        <taxon>Pyramimonadophyceae</taxon>
        <taxon>Pyramimonadales</taxon>
        <taxon>Pyramimonadaceae</taxon>
        <taxon>Cymbomonas</taxon>
    </lineage>
</organism>
<feature type="domain" description="Ion transport" evidence="6">
    <location>
        <begin position="40"/>
        <end position="119"/>
    </location>
</feature>
<feature type="transmembrane region" description="Helical" evidence="5">
    <location>
        <begin position="578"/>
        <end position="597"/>
    </location>
</feature>
<reference evidence="7 8" key="1">
    <citation type="journal article" date="2015" name="Genome Biol. Evol.">
        <title>Comparative Genomics of a Bacterivorous Green Alga Reveals Evolutionary Causalities and Consequences of Phago-Mixotrophic Mode of Nutrition.</title>
        <authorList>
            <person name="Burns J.A."/>
            <person name="Paasch A."/>
            <person name="Narechania A."/>
            <person name="Kim E."/>
        </authorList>
    </citation>
    <scope>NUCLEOTIDE SEQUENCE [LARGE SCALE GENOMIC DNA]</scope>
    <source>
        <strain evidence="7 8">PLY_AMNH</strain>
    </source>
</reference>
<dbReference type="GO" id="GO:0001518">
    <property type="term" value="C:voltage-gated sodium channel complex"/>
    <property type="evidence" value="ECO:0007669"/>
    <property type="project" value="TreeGrafter"/>
</dbReference>
<evidence type="ECO:0000313" key="8">
    <source>
        <dbReference type="Proteomes" id="UP001190700"/>
    </source>
</evidence>
<dbReference type="InterPro" id="IPR043203">
    <property type="entry name" value="VGCC_Ca_Na"/>
</dbReference>
<dbReference type="InterPro" id="IPR027359">
    <property type="entry name" value="Volt_channel_dom_sf"/>
</dbReference>
<dbReference type="InterPro" id="IPR005821">
    <property type="entry name" value="Ion_trans_dom"/>
</dbReference>
<evidence type="ECO:0000259" key="6">
    <source>
        <dbReference type="Pfam" id="PF00520"/>
    </source>
</evidence>
<dbReference type="PANTHER" id="PTHR10037">
    <property type="entry name" value="VOLTAGE-GATED CATION CHANNEL CALCIUM AND SODIUM"/>
    <property type="match status" value="1"/>
</dbReference>
<proteinExistence type="predicted"/>
<feature type="transmembrane region" description="Helical" evidence="5">
    <location>
        <begin position="609"/>
        <end position="633"/>
    </location>
</feature>
<feature type="transmembrane region" description="Helical" evidence="5">
    <location>
        <begin position="425"/>
        <end position="448"/>
    </location>
</feature>
<evidence type="ECO:0000256" key="1">
    <source>
        <dbReference type="ARBA" id="ARBA00004141"/>
    </source>
</evidence>
<feature type="domain" description="Ion transport" evidence="6">
    <location>
        <begin position="225"/>
        <end position="455"/>
    </location>
</feature>
<feature type="transmembrane region" description="Helical" evidence="5">
    <location>
        <begin position="359"/>
        <end position="382"/>
    </location>
</feature>
<sequence>MLIWTCIVVKRARAEGTEYRTRADERQLVGDPPGLQVCGYYYKNPNNGVTSFDNILVAFLALFTALTLEGWTSLMYMLMDVCGTWIAIPSVIFVYFGAFILMNLALAVIYDSYNAVKVQMQLEEMKNTSNLEEDEADEAEVDDDVARLDADGEKAQGEKNSSDVNTQKATVSRWKSLKLNMMMFREDPDTDPEHAEPKDDRRQRFSKWVEERLGPQPIKTFVKSSYFEVGIGIIITINVVTLCCYHYDAPEWLIDLILWQNSASQILFVLEQALKIYVDTWEVFIKDSFNQFDLAIGVMSFSEAILDLFASQGGDNEPAGITALRAFRVLRILRLARNLQGLQIFLNNMIRAWRSINSFMVLIGIVWYVFALVGMQLFAGMFDSSTRFHFDTIYWAAISTFIVITGEDWNESLYEAVGSAGWGAAVYYVSLFIVGNTVFANLFTSFILDAFSQVSQGDTRVRKVVSLAVTVHSAFGHHSGQELEASLQQDGLPAKIDEECEAPQIIKSPSGVALNVSSKGGAVNTEESFLEHELEVKAQETEETEPSVLIGKSLGCISPENPVRLWCWNLTNSYTFEVVMTVFIFISSICVGLDVAVSDDSKHLADALVYMDICFVVLFIMEMLLLFLVHGILGEHGYMASGWNRLDFTVVMISVASMIYSSLTFLRILRVLRPLRIIGRTAQVVVSSLAKALKNSGHCIMAGVFIMTIFAVIGIQLFNGAFYYCTDPEIVDKADCVGDYGDPSGEVEPREWRKGIMHNFDNLATGFLTIFQLSTMEQWPEIMLAGIDSVGPDK</sequence>
<keyword evidence="2 5" id="KW-0812">Transmembrane</keyword>
<evidence type="ECO:0000256" key="3">
    <source>
        <dbReference type="ARBA" id="ARBA00022989"/>
    </source>
</evidence>
<evidence type="ECO:0000256" key="2">
    <source>
        <dbReference type="ARBA" id="ARBA00022692"/>
    </source>
</evidence>
<dbReference type="Gene3D" id="1.10.287.70">
    <property type="match status" value="3"/>
</dbReference>
<dbReference type="SUPFAM" id="SSF81324">
    <property type="entry name" value="Voltage-gated potassium channels"/>
    <property type="match status" value="2"/>
</dbReference>
<evidence type="ECO:0000256" key="5">
    <source>
        <dbReference type="SAM" id="Phobius"/>
    </source>
</evidence>
<gene>
    <name evidence="7" type="ORF">CYMTET_34101</name>
</gene>
<feature type="domain" description="Ion transport" evidence="6">
    <location>
        <begin position="574"/>
        <end position="790"/>
    </location>
</feature>
<keyword evidence="4 5" id="KW-0472">Membrane</keyword>